<feature type="coiled-coil region" evidence="1">
    <location>
        <begin position="32"/>
        <end position="91"/>
    </location>
</feature>
<sequence length="219" mass="25454">MDWKSLKNKALDISSKALEASTKAIEQGKDYIEKAKEAKDAVVEKAQEIKSKAEDLKEKAEEKIEEWKDKLEEGKEKIQEIREKWEEKVAETKSFADKLKTMGSKAMESTTWVLGKTAPVLKALTDYEAIKDDKILALLFLKKEDEESKKFQLAMPMIMSSVWINWSTFRVVDADDSKELTEHFNVTQVPFLLAFEKWEEKKRTSDTSEIKRYLKEYTI</sequence>
<dbReference type="EMBL" id="AMFJ01000001">
    <property type="protein sequence ID" value="EKE30367.1"/>
    <property type="molecule type" value="Genomic_DNA"/>
</dbReference>
<gene>
    <name evidence="2" type="ORF">ACD_2C00001G0017</name>
</gene>
<accession>K2G7J6</accession>
<reference evidence="2" key="1">
    <citation type="journal article" date="2012" name="Science">
        <title>Fermentation, hydrogen, and sulfur metabolism in multiple uncultivated bacterial phyla.</title>
        <authorList>
            <person name="Wrighton K.C."/>
            <person name="Thomas B.C."/>
            <person name="Sharon I."/>
            <person name="Miller C.S."/>
            <person name="Castelle C.J."/>
            <person name="VerBerkmoes N.C."/>
            <person name="Wilkins M.J."/>
            <person name="Hettich R.L."/>
            <person name="Lipton M.S."/>
            <person name="Williams K.H."/>
            <person name="Long P.E."/>
            <person name="Banfield J.F."/>
        </authorList>
    </citation>
    <scope>NUCLEOTIDE SEQUENCE [LARGE SCALE GENOMIC DNA]</scope>
</reference>
<keyword evidence="1" id="KW-0175">Coiled coil</keyword>
<protein>
    <recommendedName>
        <fullName evidence="3">Thioredoxin domain-containing protein</fullName>
    </recommendedName>
</protein>
<organism evidence="2">
    <name type="scientific">uncultured bacterium</name>
    <name type="common">gcode 4</name>
    <dbReference type="NCBI Taxonomy" id="1234023"/>
    <lineage>
        <taxon>Bacteria</taxon>
        <taxon>environmental samples</taxon>
    </lineage>
</organism>
<comment type="caution">
    <text evidence="2">The sequence shown here is derived from an EMBL/GenBank/DDBJ whole genome shotgun (WGS) entry which is preliminary data.</text>
</comment>
<name>K2G7J6_9BACT</name>
<evidence type="ECO:0008006" key="3">
    <source>
        <dbReference type="Google" id="ProtNLM"/>
    </source>
</evidence>
<dbReference type="Gene3D" id="1.20.120.20">
    <property type="entry name" value="Apolipoprotein"/>
    <property type="match status" value="1"/>
</dbReference>
<evidence type="ECO:0000256" key="1">
    <source>
        <dbReference type="SAM" id="Coils"/>
    </source>
</evidence>
<evidence type="ECO:0000313" key="2">
    <source>
        <dbReference type="EMBL" id="EKE30367.1"/>
    </source>
</evidence>
<proteinExistence type="predicted"/>
<dbReference type="Gene3D" id="3.40.30.10">
    <property type="entry name" value="Glutaredoxin"/>
    <property type="match status" value="1"/>
</dbReference>
<dbReference type="AlphaFoldDB" id="K2G7J6"/>